<dbReference type="EMBL" id="LGUA01000387">
    <property type="protein sequence ID" value="OAX81910.1"/>
    <property type="molecule type" value="Genomic_DNA"/>
</dbReference>
<dbReference type="Pfam" id="PF23239">
    <property type="entry name" value="DUF7069"/>
    <property type="match status" value="1"/>
</dbReference>
<dbReference type="STRING" id="1658172.A0A1B7NYQ0"/>
<dbReference type="AlphaFoldDB" id="A0A1B7NYQ0"/>
<dbReference type="PANTHER" id="PTHR10039">
    <property type="entry name" value="AMELOGENIN"/>
    <property type="match status" value="1"/>
</dbReference>
<keyword evidence="3" id="KW-1185">Reference proteome</keyword>
<name>A0A1B7NYQ0_9EURO</name>
<protein>
    <recommendedName>
        <fullName evidence="1">DUF7069 domain-containing protein</fullName>
    </recommendedName>
</protein>
<evidence type="ECO:0000313" key="2">
    <source>
        <dbReference type="EMBL" id="OAX81910.1"/>
    </source>
</evidence>
<sequence length="204" mass="23811">MSPRRPRRSKIRQRDRISDRFNGIFSHFSCSDLPDQLAMKPFAENGSGLINSTSSLWIILGDATQDPDAGPVILVLDALDECDEVEFKNLVWNMEAQFRGEEESETISEEVTLVIKYRVERLAIEKKLSDRVRSHLENRLLEIQHRTYLWIYLVFDYLREENFKKTSNGVDSTIDTRPKNINQAYEQILNKSKERSAVWMALKE</sequence>
<feature type="domain" description="DUF7069" evidence="1">
    <location>
        <begin position="107"/>
        <end position="172"/>
    </location>
</feature>
<reference evidence="2 3" key="1">
    <citation type="submission" date="2015-07" db="EMBL/GenBank/DDBJ databases">
        <title>Emmonsia species relationships and genome sequence.</title>
        <authorList>
            <person name="Cuomo C.A."/>
            <person name="Schwartz I.S."/>
            <person name="Kenyon C."/>
            <person name="de Hoog G.S."/>
            <person name="Govender N.P."/>
            <person name="Botha A."/>
            <person name="Moreno L."/>
            <person name="de Vries M."/>
            <person name="Munoz J.F."/>
            <person name="Stielow J.B."/>
        </authorList>
    </citation>
    <scope>NUCLEOTIDE SEQUENCE [LARGE SCALE GENOMIC DNA]</scope>
    <source>
        <strain evidence="2 3">CBS 136260</strain>
    </source>
</reference>
<proteinExistence type="predicted"/>
<evidence type="ECO:0000259" key="1">
    <source>
        <dbReference type="Pfam" id="PF23239"/>
    </source>
</evidence>
<organism evidence="2 3">
    <name type="scientific">Emergomyces africanus</name>
    <dbReference type="NCBI Taxonomy" id="1955775"/>
    <lineage>
        <taxon>Eukaryota</taxon>
        <taxon>Fungi</taxon>
        <taxon>Dikarya</taxon>
        <taxon>Ascomycota</taxon>
        <taxon>Pezizomycotina</taxon>
        <taxon>Eurotiomycetes</taxon>
        <taxon>Eurotiomycetidae</taxon>
        <taxon>Onygenales</taxon>
        <taxon>Ajellomycetaceae</taxon>
        <taxon>Emergomyces</taxon>
    </lineage>
</organism>
<dbReference type="Proteomes" id="UP000091918">
    <property type="component" value="Unassembled WGS sequence"/>
</dbReference>
<dbReference type="PANTHER" id="PTHR10039:SF14">
    <property type="entry name" value="NACHT DOMAIN-CONTAINING PROTEIN"/>
    <property type="match status" value="1"/>
</dbReference>
<dbReference type="OrthoDB" id="5416940at2759"/>
<comment type="caution">
    <text evidence="2">The sequence shown here is derived from an EMBL/GenBank/DDBJ whole genome shotgun (WGS) entry which is preliminary data.</text>
</comment>
<gene>
    <name evidence="2" type="ORF">ACJ72_03743</name>
</gene>
<evidence type="ECO:0000313" key="3">
    <source>
        <dbReference type="Proteomes" id="UP000091918"/>
    </source>
</evidence>
<accession>A0A1B7NYQ0</accession>
<dbReference type="InterPro" id="IPR055497">
    <property type="entry name" value="DUF7069"/>
</dbReference>